<sequence>MGGRGLGDVGVRLSKDLTTVAAEALMTNLNRLGPQVLPLSEKLAFVHNMIKRKLHGPKAVPPYVPDFMTAFEHVCIHSGGRAVIDGMQKALRLDDEQTEPSRATLYKWGNVSSSSVWYVLAYLETFRGLKRGDKVWQLSFGSGFKCNSAVWQANRRISFEHPCWADFDHAKMRLELGQLSAKIAEERAARRAAEAEGKVAPRGGDH</sequence>
<dbReference type="InterPro" id="IPR012328">
    <property type="entry name" value="Chalcone/stilbene_synt_C"/>
</dbReference>
<protein>
    <submittedName>
        <fullName evidence="3">3-ketoacyl-CoA synthase 5</fullName>
        <ecNumber evidence="3">2.3.1.-</ecNumber>
    </submittedName>
</protein>
<dbReference type="STRING" id="145388.A0A0D2KB05"/>
<dbReference type="SUPFAM" id="SSF53901">
    <property type="entry name" value="Thiolase-like"/>
    <property type="match status" value="1"/>
</dbReference>
<dbReference type="Pfam" id="PF08392">
    <property type="entry name" value="FAE1_CUT1_RppA"/>
    <property type="match status" value="1"/>
</dbReference>
<dbReference type="EC" id="2.3.1.-" evidence="3"/>
<keyword evidence="4" id="KW-1185">Reference proteome</keyword>
<evidence type="ECO:0000259" key="2">
    <source>
        <dbReference type="Pfam" id="PF08392"/>
    </source>
</evidence>
<dbReference type="InterPro" id="IPR012392">
    <property type="entry name" value="3-ktacl-CoA_syn"/>
</dbReference>
<keyword evidence="3" id="KW-0808">Transferase</keyword>
<dbReference type="OrthoDB" id="909174at2759"/>
<dbReference type="Gene3D" id="3.40.47.10">
    <property type="match status" value="1"/>
</dbReference>
<dbReference type="RefSeq" id="XP_013892153.1">
    <property type="nucleotide sequence ID" value="XM_014036699.1"/>
</dbReference>
<proteinExistence type="predicted"/>
<keyword evidence="3" id="KW-0012">Acyltransferase</keyword>
<accession>A0A0D2KB05</accession>
<dbReference type="GO" id="GO:0006633">
    <property type="term" value="P:fatty acid biosynthetic process"/>
    <property type="evidence" value="ECO:0007669"/>
    <property type="project" value="InterPro"/>
</dbReference>
<dbReference type="EMBL" id="KK105017">
    <property type="protein sequence ID" value="KIY93133.1"/>
    <property type="molecule type" value="Genomic_DNA"/>
</dbReference>
<dbReference type="GO" id="GO:0016747">
    <property type="term" value="F:acyltransferase activity, transferring groups other than amino-acyl groups"/>
    <property type="evidence" value="ECO:0007669"/>
    <property type="project" value="InterPro"/>
</dbReference>
<dbReference type="GeneID" id="25732429"/>
<reference evidence="3 4" key="1">
    <citation type="journal article" date="2013" name="BMC Genomics">
        <title>Reconstruction of the lipid metabolism for the microalga Monoraphidium neglectum from its genome sequence reveals characteristics suitable for biofuel production.</title>
        <authorList>
            <person name="Bogen C."/>
            <person name="Al-Dilaimi A."/>
            <person name="Albersmeier A."/>
            <person name="Wichmann J."/>
            <person name="Grundmann M."/>
            <person name="Rupp O."/>
            <person name="Lauersen K.J."/>
            <person name="Blifernez-Klassen O."/>
            <person name="Kalinowski J."/>
            <person name="Goesmann A."/>
            <person name="Mussgnug J.H."/>
            <person name="Kruse O."/>
        </authorList>
    </citation>
    <scope>NUCLEOTIDE SEQUENCE [LARGE SCALE GENOMIC DNA]</scope>
    <source>
        <strain evidence="3 4">SAG 48.87</strain>
    </source>
</reference>
<dbReference type="Proteomes" id="UP000054498">
    <property type="component" value="Unassembled WGS sequence"/>
</dbReference>
<evidence type="ECO:0000313" key="3">
    <source>
        <dbReference type="EMBL" id="KIY93133.1"/>
    </source>
</evidence>
<dbReference type="PANTHER" id="PTHR31561">
    <property type="entry name" value="3-KETOACYL-COA SYNTHASE"/>
    <property type="match status" value="1"/>
</dbReference>
<name>A0A0D2KB05_9CHLO</name>
<gene>
    <name evidence="3" type="ORF">MNEG_14829</name>
</gene>
<evidence type="ECO:0000313" key="4">
    <source>
        <dbReference type="Proteomes" id="UP000054498"/>
    </source>
</evidence>
<dbReference type="KEGG" id="mng:MNEG_14829"/>
<evidence type="ECO:0000259" key="1">
    <source>
        <dbReference type="Pfam" id="PF02797"/>
    </source>
</evidence>
<organism evidence="3 4">
    <name type="scientific">Monoraphidium neglectum</name>
    <dbReference type="NCBI Taxonomy" id="145388"/>
    <lineage>
        <taxon>Eukaryota</taxon>
        <taxon>Viridiplantae</taxon>
        <taxon>Chlorophyta</taxon>
        <taxon>core chlorophytes</taxon>
        <taxon>Chlorophyceae</taxon>
        <taxon>CS clade</taxon>
        <taxon>Sphaeropleales</taxon>
        <taxon>Selenastraceae</taxon>
        <taxon>Monoraphidium</taxon>
    </lineage>
</organism>
<feature type="domain" description="FAE" evidence="2">
    <location>
        <begin position="7"/>
        <end position="54"/>
    </location>
</feature>
<dbReference type="GO" id="GO:0016020">
    <property type="term" value="C:membrane"/>
    <property type="evidence" value="ECO:0007669"/>
    <property type="project" value="InterPro"/>
</dbReference>
<dbReference type="InterPro" id="IPR016039">
    <property type="entry name" value="Thiolase-like"/>
</dbReference>
<dbReference type="InterPro" id="IPR013601">
    <property type="entry name" value="FAE1_typ3_polyketide_synth"/>
</dbReference>
<dbReference type="AlphaFoldDB" id="A0A0D2KB05"/>
<dbReference type="Pfam" id="PF02797">
    <property type="entry name" value="Chal_sti_synt_C"/>
    <property type="match status" value="1"/>
</dbReference>
<feature type="domain" description="Chalcone/stilbene synthase C-terminal" evidence="1">
    <location>
        <begin position="75"/>
        <end position="144"/>
    </location>
</feature>